<dbReference type="STRING" id="9986.ENSOCUP00000040703"/>
<dbReference type="AlphaFoldDB" id="A0A5F9D497"/>
<dbReference type="EMBL" id="AAGW02013065">
    <property type="status" value="NOT_ANNOTATED_CDS"/>
    <property type="molecule type" value="Genomic_DNA"/>
</dbReference>
<reference evidence="2 3" key="1">
    <citation type="journal article" date="2011" name="Nature">
        <title>A high-resolution map of human evolutionary constraint using 29 mammals.</title>
        <authorList>
            <person name="Lindblad-Toh K."/>
            <person name="Garber M."/>
            <person name="Zuk O."/>
            <person name="Lin M.F."/>
            <person name="Parker B.J."/>
            <person name="Washietl S."/>
            <person name="Kheradpour P."/>
            <person name="Ernst J."/>
            <person name="Jordan G."/>
            <person name="Mauceli E."/>
            <person name="Ward L.D."/>
            <person name="Lowe C.B."/>
            <person name="Holloway A.K."/>
            <person name="Clamp M."/>
            <person name="Gnerre S."/>
            <person name="Alfoldi J."/>
            <person name="Beal K."/>
            <person name="Chang J."/>
            <person name="Clawson H."/>
            <person name="Cuff J."/>
            <person name="Di Palma F."/>
            <person name="Fitzgerald S."/>
            <person name="Flicek P."/>
            <person name="Guttman M."/>
            <person name="Hubisz M.J."/>
            <person name="Jaffe D.B."/>
            <person name="Jungreis I."/>
            <person name="Kent W.J."/>
            <person name="Kostka D."/>
            <person name="Lara M."/>
            <person name="Martins A.L."/>
            <person name="Massingham T."/>
            <person name="Moltke I."/>
            <person name="Raney B.J."/>
            <person name="Rasmussen M.D."/>
            <person name="Robinson J."/>
            <person name="Stark A."/>
            <person name="Vilella A.J."/>
            <person name="Wen J."/>
            <person name="Xie X."/>
            <person name="Zody M.C."/>
            <person name="Baldwin J."/>
            <person name="Bloom T."/>
            <person name="Chin C.W."/>
            <person name="Heiman D."/>
            <person name="Nicol R."/>
            <person name="Nusbaum C."/>
            <person name="Young S."/>
            <person name="Wilkinson J."/>
            <person name="Worley K.C."/>
            <person name="Kovar C.L."/>
            <person name="Muzny D.M."/>
            <person name="Gibbs R.A."/>
            <person name="Cree A."/>
            <person name="Dihn H.H."/>
            <person name="Fowler G."/>
            <person name="Jhangiani S."/>
            <person name="Joshi V."/>
            <person name="Lee S."/>
            <person name="Lewis L.R."/>
            <person name="Nazareth L.V."/>
            <person name="Okwuonu G."/>
            <person name="Santibanez J."/>
            <person name="Warren W.C."/>
            <person name="Mardis E.R."/>
            <person name="Weinstock G.M."/>
            <person name="Wilson R.K."/>
            <person name="Delehaunty K."/>
            <person name="Dooling D."/>
            <person name="Fronik C."/>
            <person name="Fulton L."/>
            <person name="Fulton B."/>
            <person name="Graves T."/>
            <person name="Minx P."/>
            <person name="Sodergren E."/>
            <person name="Birney E."/>
            <person name="Margulies E.H."/>
            <person name="Herrero J."/>
            <person name="Green E.D."/>
            <person name="Haussler D."/>
            <person name="Siepel A."/>
            <person name="Goldman N."/>
            <person name="Pollard K.S."/>
            <person name="Pedersen J.S."/>
            <person name="Lander E.S."/>
            <person name="Kellis M."/>
        </authorList>
    </citation>
    <scope>NUCLEOTIDE SEQUENCE [LARGE SCALE GENOMIC DNA]</scope>
    <source>
        <strain evidence="2 3">Thorbecke inbred</strain>
    </source>
</reference>
<dbReference type="GeneTree" id="ENSGT01120000273089"/>
<reference evidence="2" key="3">
    <citation type="submission" date="2025-09" db="UniProtKB">
        <authorList>
            <consortium name="Ensembl"/>
        </authorList>
    </citation>
    <scope>IDENTIFICATION</scope>
    <source>
        <strain evidence="2">Thorbecke</strain>
    </source>
</reference>
<evidence type="ECO:0000256" key="1">
    <source>
        <dbReference type="SAM" id="MobiDB-lite"/>
    </source>
</evidence>
<dbReference type="InParanoid" id="A0A5F9D497"/>
<reference evidence="2" key="2">
    <citation type="submission" date="2025-08" db="UniProtKB">
        <authorList>
            <consortium name="Ensembl"/>
        </authorList>
    </citation>
    <scope>IDENTIFICATION</scope>
    <source>
        <strain evidence="2">Thorbecke</strain>
    </source>
</reference>
<accession>A0A5F9D497</accession>
<dbReference type="Ensembl" id="ENSOCUT00000052814.1">
    <property type="protein sequence ID" value="ENSOCUP00000040703.1"/>
    <property type="gene ID" value="ENSOCUG00000031575.1"/>
</dbReference>
<organism evidence="2 3">
    <name type="scientific">Oryctolagus cuniculus</name>
    <name type="common">Rabbit</name>
    <dbReference type="NCBI Taxonomy" id="9986"/>
    <lineage>
        <taxon>Eukaryota</taxon>
        <taxon>Metazoa</taxon>
        <taxon>Chordata</taxon>
        <taxon>Craniata</taxon>
        <taxon>Vertebrata</taxon>
        <taxon>Euteleostomi</taxon>
        <taxon>Mammalia</taxon>
        <taxon>Eutheria</taxon>
        <taxon>Euarchontoglires</taxon>
        <taxon>Glires</taxon>
        <taxon>Lagomorpha</taxon>
        <taxon>Leporidae</taxon>
        <taxon>Oryctolagus</taxon>
    </lineage>
</organism>
<evidence type="ECO:0000313" key="2">
    <source>
        <dbReference type="Ensembl" id="ENSOCUP00000040703.1"/>
    </source>
</evidence>
<proteinExistence type="predicted"/>
<sequence>MATFPTSAGERHTAECPPIFSDRKNQISESPIEATDTNFSNHGGTPKGPRDPHSQWM</sequence>
<dbReference type="Bgee" id="ENSOCUG00000031575">
    <property type="expression patterns" value="Expressed in testis and 3 other cell types or tissues"/>
</dbReference>
<feature type="compositionally biased region" description="Basic and acidic residues" evidence="1">
    <location>
        <begin position="48"/>
        <end position="57"/>
    </location>
</feature>
<protein>
    <submittedName>
        <fullName evidence="2">Uncharacterized protein</fullName>
    </submittedName>
</protein>
<feature type="region of interest" description="Disordered" evidence="1">
    <location>
        <begin position="1"/>
        <end position="57"/>
    </location>
</feature>
<name>A0A5F9D497_RABIT</name>
<evidence type="ECO:0000313" key="3">
    <source>
        <dbReference type="Proteomes" id="UP000001811"/>
    </source>
</evidence>
<dbReference type="Proteomes" id="UP000001811">
    <property type="component" value="Chromosome 3"/>
</dbReference>
<keyword evidence="3" id="KW-1185">Reference proteome</keyword>